<comment type="similarity">
    <text evidence="6">Belongs to the exbB/tolQ family.</text>
</comment>
<keyword evidence="6" id="KW-0813">Transport</keyword>
<keyword evidence="4 7" id="KW-1133">Transmembrane helix</keyword>
<evidence type="ECO:0000256" key="5">
    <source>
        <dbReference type="ARBA" id="ARBA00023136"/>
    </source>
</evidence>
<dbReference type="OrthoDB" id="9806929at2"/>
<evidence type="ECO:0000313" key="9">
    <source>
        <dbReference type="EMBL" id="SFJ46870.1"/>
    </source>
</evidence>
<keyword evidence="10" id="KW-1185">Reference proteome</keyword>
<dbReference type="GO" id="GO:0006935">
    <property type="term" value="P:chemotaxis"/>
    <property type="evidence" value="ECO:0007669"/>
    <property type="project" value="InterPro"/>
</dbReference>
<feature type="transmembrane region" description="Helical" evidence="7">
    <location>
        <begin position="147"/>
        <end position="170"/>
    </location>
</feature>
<feature type="transmembrane region" description="Helical" evidence="7">
    <location>
        <begin position="176"/>
        <end position="199"/>
    </location>
</feature>
<feature type="domain" description="MotA/TolQ/ExbB proton channel" evidence="8">
    <location>
        <begin position="106"/>
        <end position="214"/>
    </location>
</feature>
<evidence type="ECO:0000313" key="10">
    <source>
        <dbReference type="Proteomes" id="UP000198635"/>
    </source>
</evidence>
<evidence type="ECO:0000256" key="4">
    <source>
        <dbReference type="ARBA" id="ARBA00022989"/>
    </source>
</evidence>
<dbReference type="EMBL" id="FORX01000003">
    <property type="protein sequence ID" value="SFJ46870.1"/>
    <property type="molecule type" value="Genomic_DNA"/>
</dbReference>
<dbReference type="InterPro" id="IPR002898">
    <property type="entry name" value="MotA_ExbB_proton_chnl"/>
</dbReference>
<dbReference type="Proteomes" id="UP000198635">
    <property type="component" value="Unassembled WGS sequence"/>
</dbReference>
<evidence type="ECO:0000256" key="2">
    <source>
        <dbReference type="ARBA" id="ARBA00022475"/>
    </source>
</evidence>
<dbReference type="InterPro" id="IPR047055">
    <property type="entry name" value="MotA-like"/>
</dbReference>
<dbReference type="RefSeq" id="WP_092373061.1">
    <property type="nucleotide sequence ID" value="NZ_FORX01000003.1"/>
</dbReference>
<evidence type="ECO:0000256" key="3">
    <source>
        <dbReference type="ARBA" id="ARBA00022692"/>
    </source>
</evidence>
<dbReference type="GO" id="GO:0071978">
    <property type="term" value="P:bacterial-type flagellum-dependent swarming motility"/>
    <property type="evidence" value="ECO:0007669"/>
    <property type="project" value="InterPro"/>
</dbReference>
<gene>
    <name evidence="9" type="ORF">SAMN04488082_103215</name>
</gene>
<reference evidence="10" key="1">
    <citation type="submission" date="2016-10" db="EMBL/GenBank/DDBJ databases">
        <authorList>
            <person name="Varghese N."/>
            <person name="Submissions S."/>
        </authorList>
    </citation>
    <scope>NUCLEOTIDE SEQUENCE [LARGE SCALE GENOMIC DNA]</scope>
    <source>
        <strain evidence="10">DSM 5918</strain>
    </source>
</reference>
<dbReference type="STRING" id="52560.SAMN04488082_103215"/>
<protein>
    <submittedName>
        <fullName evidence="9">Chemotaxis protein MotA</fullName>
    </submittedName>
</protein>
<evidence type="ECO:0000256" key="6">
    <source>
        <dbReference type="RuleBase" id="RU004057"/>
    </source>
</evidence>
<evidence type="ECO:0000256" key="1">
    <source>
        <dbReference type="ARBA" id="ARBA00004651"/>
    </source>
</evidence>
<keyword evidence="2" id="KW-1003">Cell membrane</keyword>
<dbReference type="GO" id="GO:0005886">
    <property type="term" value="C:plasma membrane"/>
    <property type="evidence" value="ECO:0007669"/>
    <property type="project" value="UniProtKB-SubCell"/>
</dbReference>
<proteinExistence type="inferred from homology"/>
<name>A0A1I3RLG6_9BACT</name>
<feature type="transmembrane region" description="Helical" evidence="7">
    <location>
        <begin position="33"/>
        <end position="50"/>
    </location>
</feature>
<sequence length="285" mass="31522">MEGKTILGLLLCGLIFGAGFVISGDVGQYFNLSAFLIVFGGCLGTAIASFRMERLGFVSKVLRNSYRSRMKEPAAIVEILVDLSVKSRIRGLHTLVEDERETSIMFLRRALGFVVDNYSREQTTDILNTEMYFFKQRRDESERVLRVMADICPAIGLAGSVVGLIGMLSGVNDTGVVLATIPIALTSTLYGVILANFVFLPLAARIREVTDHELLLQKIIIEGVRAIQSELNPRVLEVKLKSFLTPSAREGQLVSLARIKERFQIREREEDAPRMAAPEEVGAAL</sequence>
<comment type="subcellular location">
    <subcellularLocation>
        <location evidence="1">Cell membrane</location>
        <topology evidence="1">Multi-pass membrane protein</topology>
    </subcellularLocation>
    <subcellularLocation>
        <location evidence="6">Membrane</location>
        <topology evidence="6">Multi-pass membrane protein</topology>
    </subcellularLocation>
</comment>
<evidence type="ECO:0000256" key="7">
    <source>
        <dbReference type="SAM" id="Phobius"/>
    </source>
</evidence>
<dbReference type="Pfam" id="PF01618">
    <property type="entry name" value="MotA_ExbB"/>
    <property type="match status" value="1"/>
</dbReference>
<organism evidence="9 10">
    <name type="scientific">Desulfomicrobium apsheronum</name>
    <dbReference type="NCBI Taxonomy" id="52560"/>
    <lineage>
        <taxon>Bacteria</taxon>
        <taxon>Pseudomonadati</taxon>
        <taxon>Thermodesulfobacteriota</taxon>
        <taxon>Desulfovibrionia</taxon>
        <taxon>Desulfovibrionales</taxon>
        <taxon>Desulfomicrobiaceae</taxon>
        <taxon>Desulfomicrobium</taxon>
    </lineage>
</organism>
<dbReference type="GO" id="GO:0015031">
    <property type="term" value="P:protein transport"/>
    <property type="evidence" value="ECO:0007669"/>
    <property type="project" value="UniProtKB-KW"/>
</dbReference>
<dbReference type="PANTHER" id="PTHR30433">
    <property type="entry name" value="CHEMOTAXIS PROTEIN MOTA"/>
    <property type="match status" value="1"/>
</dbReference>
<keyword evidence="5 7" id="KW-0472">Membrane</keyword>
<accession>A0A1I3RLG6</accession>
<evidence type="ECO:0000259" key="8">
    <source>
        <dbReference type="Pfam" id="PF01618"/>
    </source>
</evidence>
<dbReference type="AlphaFoldDB" id="A0A1I3RLG6"/>
<keyword evidence="3 7" id="KW-0812">Transmembrane</keyword>
<keyword evidence="6" id="KW-0653">Protein transport</keyword>